<dbReference type="InterPro" id="IPR005790">
    <property type="entry name" value="DNA_polIII_delta"/>
</dbReference>
<dbReference type="PANTHER" id="PTHR34388:SF1">
    <property type="entry name" value="DNA POLYMERASE III SUBUNIT DELTA"/>
    <property type="match status" value="1"/>
</dbReference>
<evidence type="ECO:0000256" key="3">
    <source>
        <dbReference type="ARBA" id="ARBA00022695"/>
    </source>
</evidence>
<dbReference type="InterPro" id="IPR048466">
    <property type="entry name" value="DNA_pol3_delta-like_C"/>
</dbReference>
<keyword evidence="3" id="KW-0548">Nucleotidyltransferase</keyword>
<comment type="similarity">
    <text evidence="6">Belongs to the DNA polymerase HolA subunit family.</text>
</comment>
<dbReference type="Gene3D" id="3.40.50.300">
    <property type="entry name" value="P-loop containing nucleotide triphosphate hydrolases"/>
    <property type="match status" value="1"/>
</dbReference>
<evidence type="ECO:0000256" key="4">
    <source>
        <dbReference type="ARBA" id="ARBA00022705"/>
    </source>
</evidence>
<dbReference type="EC" id="2.7.7.7" evidence="1"/>
<dbReference type="GO" id="GO:0009360">
    <property type="term" value="C:DNA polymerase III complex"/>
    <property type="evidence" value="ECO:0007669"/>
    <property type="project" value="TreeGrafter"/>
</dbReference>
<evidence type="ECO:0000256" key="6">
    <source>
        <dbReference type="ARBA" id="ARBA00034754"/>
    </source>
</evidence>
<evidence type="ECO:0000313" key="10">
    <source>
        <dbReference type="Proteomes" id="UP000228900"/>
    </source>
</evidence>
<dbReference type="InterPro" id="IPR008921">
    <property type="entry name" value="DNA_pol3_clamp-load_cplx_C"/>
</dbReference>
<dbReference type="EMBL" id="PFAQ01000018">
    <property type="protein sequence ID" value="PIT95101.1"/>
    <property type="molecule type" value="Genomic_DNA"/>
</dbReference>
<dbReference type="SUPFAM" id="SSF52540">
    <property type="entry name" value="P-loop containing nucleoside triphosphate hydrolases"/>
    <property type="match status" value="1"/>
</dbReference>
<protein>
    <recommendedName>
        <fullName evidence="1">DNA-directed DNA polymerase</fullName>
        <ecNumber evidence="1">2.7.7.7</ecNumber>
    </recommendedName>
</protein>
<accession>A0A2M6WQL6</accession>
<evidence type="ECO:0000313" key="9">
    <source>
        <dbReference type="EMBL" id="PIT95101.1"/>
    </source>
</evidence>
<evidence type="ECO:0000256" key="5">
    <source>
        <dbReference type="ARBA" id="ARBA00022932"/>
    </source>
</evidence>
<reference evidence="10" key="1">
    <citation type="submission" date="2017-09" db="EMBL/GenBank/DDBJ databases">
        <title>Depth-based differentiation of microbial function through sediment-hosted aquifers and enrichment of novel symbionts in the deep terrestrial subsurface.</title>
        <authorList>
            <person name="Probst A.J."/>
            <person name="Ladd B."/>
            <person name="Jarett J.K."/>
            <person name="Geller-Mcgrath D.E."/>
            <person name="Sieber C.M.K."/>
            <person name="Emerson J.B."/>
            <person name="Anantharaman K."/>
            <person name="Thomas B.C."/>
            <person name="Malmstrom R."/>
            <person name="Stieglmeier M."/>
            <person name="Klingl A."/>
            <person name="Woyke T."/>
            <person name="Ryan C.M."/>
            <person name="Banfield J.F."/>
        </authorList>
    </citation>
    <scope>NUCLEOTIDE SEQUENCE [LARGE SCALE GENOMIC DNA]</scope>
</reference>
<organism evidence="9 10">
    <name type="scientific">Candidatus Falkowbacteria bacterium CG10_big_fil_rev_8_21_14_0_10_39_9</name>
    <dbReference type="NCBI Taxonomy" id="1974566"/>
    <lineage>
        <taxon>Bacteria</taxon>
        <taxon>Candidatus Falkowiibacteriota</taxon>
    </lineage>
</organism>
<comment type="catalytic activity">
    <reaction evidence="7">
        <text>DNA(n) + a 2'-deoxyribonucleoside 5'-triphosphate = DNA(n+1) + diphosphate</text>
        <dbReference type="Rhea" id="RHEA:22508"/>
        <dbReference type="Rhea" id="RHEA-COMP:17339"/>
        <dbReference type="Rhea" id="RHEA-COMP:17340"/>
        <dbReference type="ChEBI" id="CHEBI:33019"/>
        <dbReference type="ChEBI" id="CHEBI:61560"/>
        <dbReference type="ChEBI" id="CHEBI:173112"/>
        <dbReference type="EC" id="2.7.7.7"/>
    </reaction>
</comment>
<evidence type="ECO:0000259" key="8">
    <source>
        <dbReference type="Pfam" id="PF21694"/>
    </source>
</evidence>
<evidence type="ECO:0000256" key="7">
    <source>
        <dbReference type="ARBA" id="ARBA00049244"/>
    </source>
</evidence>
<dbReference type="SUPFAM" id="SSF48019">
    <property type="entry name" value="post-AAA+ oligomerization domain-like"/>
    <property type="match status" value="1"/>
</dbReference>
<dbReference type="AlphaFoldDB" id="A0A2M6WQL6"/>
<gene>
    <name evidence="9" type="primary">holA</name>
    <name evidence="9" type="ORF">COT98_01120</name>
</gene>
<comment type="caution">
    <text evidence="9">The sequence shown here is derived from an EMBL/GenBank/DDBJ whole genome shotgun (WGS) entry which is preliminary data.</text>
</comment>
<evidence type="ECO:0000256" key="2">
    <source>
        <dbReference type="ARBA" id="ARBA00022679"/>
    </source>
</evidence>
<dbReference type="InterPro" id="IPR027417">
    <property type="entry name" value="P-loop_NTPase"/>
</dbReference>
<proteinExistence type="inferred from homology"/>
<dbReference type="Proteomes" id="UP000228900">
    <property type="component" value="Unassembled WGS sequence"/>
</dbReference>
<keyword evidence="2" id="KW-0808">Transferase</keyword>
<dbReference type="PANTHER" id="PTHR34388">
    <property type="entry name" value="DNA POLYMERASE III SUBUNIT DELTA"/>
    <property type="match status" value="1"/>
</dbReference>
<evidence type="ECO:0000256" key="1">
    <source>
        <dbReference type="ARBA" id="ARBA00012417"/>
    </source>
</evidence>
<name>A0A2M6WQL6_9BACT</name>
<dbReference type="GO" id="GO:0003887">
    <property type="term" value="F:DNA-directed DNA polymerase activity"/>
    <property type="evidence" value="ECO:0007669"/>
    <property type="project" value="UniProtKB-KW"/>
</dbReference>
<dbReference type="GO" id="GO:0006261">
    <property type="term" value="P:DNA-templated DNA replication"/>
    <property type="evidence" value="ECO:0007669"/>
    <property type="project" value="TreeGrafter"/>
</dbReference>
<dbReference type="Gene3D" id="1.20.272.10">
    <property type="match status" value="1"/>
</dbReference>
<keyword evidence="5" id="KW-0239">DNA-directed DNA polymerase</keyword>
<dbReference type="Pfam" id="PF21694">
    <property type="entry name" value="DNA_pol3_delta_C"/>
    <property type="match status" value="1"/>
</dbReference>
<feature type="domain" description="DNA polymerase III delta subunit-like C-terminal" evidence="8">
    <location>
        <begin position="221"/>
        <end position="339"/>
    </location>
</feature>
<dbReference type="NCBIfam" id="TIGR01128">
    <property type="entry name" value="holA"/>
    <property type="match status" value="1"/>
</dbReference>
<sequence>MIIFFYGDNNFKAKQKIGELKKKFFQEVDPNEHSFNILDGATTNLTEIGQTINTGSLFTKKRLTLIENILSNKKPSFLEEFLEYLQKNNLEKSDDILVIYEPKIKSQKDKIMKTSLNGEKDSALAVKEKKLFEFLSQQKFVQEFKSLAPSELSTWIKSEVEKRGSSIKPGAIQELIKHSGNDLWSLNNEIDKLVNYKRVGDIPTEIENLDIEKICSQATDDNIFALTDALGSKNRALAFKILEDQYRLDAADEYLLAMLLRQFKIILQLKVALNNGENLNRIGPSLGLHPYVAQKSATQAQYFSLEQLKELISGLTHLDYLNKTGQTDFRTGLNLLLAKI</sequence>
<keyword evidence="4" id="KW-0235">DNA replication</keyword>
<dbReference type="Gene3D" id="1.10.8.60">
    <property type="match status" value="1"/>
</dbReference>
<dbReference type="GO" id="GO:0003677">
    <property type="term" value="F:DNA binding"/>
    <property type="evidence" value="ECO:0007669"/>
    <property type="project" value="InterPro"/>
</dbReference>